<dbReference type="EMBL" id="KV474516">
    <property type="protein sequence ID" value="OCT55746.1"/>
    <property type="molecule type" value="Genomic_DNA"/>
</dbReference>
<sequence length="75" mass="8084">MFPGSRGGQFCNEYVQPGSLLLCQKNRNIKLLPITHPAASLPAVSIPGTVQVLSQVLSAHPQIDFFLCLLPSILP</sequence>
<dbReference type="AlphaFoldDB" id="A0A974GYX9"/>
<name>A0A974GYX9_XENLA</name>
<organism evidence="1">
    <name type="scientific">Xenopus laevis</name>
    <name type="common">African clawed frog</name>
    <dbReference type="NCBI Taxonomy" id="8355"/>
    <lineage>
        <taxon>Eukaryota</taxon>
        <taxon>Metazoa</taxon>
        <taxon>Chordata</taxon>
        <taxon>Craniata</taxon>
        <taxon>Vertebrata</taxon>
        <taxon>Euteleostomi</taxon>
        <taxon>Amphibia</taxon>
        <taxon>Batrachia</taxon>
        <taxon>Anura</taxon>
        <taxon>Pipoidea</taxon>
        <taxon>Pipidae</taxon>
        <taxon>Xenopodinae</taxon>
        <taxon>Xenopus</taxon>
        <taxon>Xenopus</taxon>
    </lineage>
</organism>
<reference evidence="1" key="1">
    <citation type="submission" date="2016-05" db="EMBL/GenBank/DDBJ databases">
        <title>WGS assembly of Xenopus laevis.</title>
        <authorList>
            <person name="Session A."/>
            <person name="Uno Y."/>
            <person name="Kwon T."/>
            <person name="Chapman J."/>
            <person name="Toyoda A."/>
            <person name="Takahashi S."/>
            <person name="Fukui A."/>
            <person name="Hikosaka A."/>
            <person name="Putnam N."/>
            <person name="Stites J."/>
            <person name="Van Heeringen S."/>
            <person name="Quigley I."/>
            <person name="Heinz S."/>
            <person name="Hellsten U."/>
            <person name="Lyons J."/>
            <person name="Suzuki A."/>
            <person name="Kondo M."/>
            <person name="Ogino H."/>
            <person name="Ochi H."/>
            <person name="Bogdanovic O."/>
            <person name="Lister R."/>
            <person name="Georgiou G."/>
            <person name="Paranjpe S."/>
            <person name="Van Kruijsbergen I."/>
            <person name="Mozaffari S."/>
            <person name="Shu S."/>
            <person name="Schmutz J."/>
            <person name="Jenkins J."/>
            <person name="Grimwood J."/>
            <person name="Carlson J."/>
            <person name="Mitros T."/>
            <person name="Simakov O."/>
            <person name="Heald R."/>
            <person name="Miller K."/>
            <person name="Haudenschild C."/>
            <person name="Kuroki Y."/>
            <person name="Tanaka T."/>
            <person name="Michiue T."/>
            <person name="Watanabe M."/>
            <person name="Kinoshita T."/>
            <person name="Ohta Y."/>
            <person name="Mawaribuchi S."/>
            <person name="Suzuki Y."/>
            <person name="Haramoto Y."/>
            <person name="Yamamoto T."/>
            <person name="Takagi C."/>
            <person name="Kitzman J."/>
            <person name="Shendure J."/>
            <person name="Nakayama T."/>
            <person name="Izutsu Y."/>
            <person name="Robert J."/>
            <person name="Dichmann D."/>
            <person name="Flajnik M."/>
            <person name="Houston D."/>
            <person name="Marcotte E."/>
            <person name="Wallingford J."/>
            <person name="Ito Y."/>
            <person name="Asashima M."/>
            <person name="Ueno N."/>
            <person name="Matsuda Y."/>
            <person name="Jan Veenstra G."/>
            <person name="Fujiyama A."/>
            <person name="Harland R."/>
            <person name="Taira M."/>
            <person name="Rokhsar D.S."/>
        </authorList>
    </citation>
    <scope>NUCLEOTIDE SEQUENCE</scope>
    <source>
        <strain evidence="1">J</strain>
        <tissue evidence="1">Blood</tissue>
    </source>
</reference>
<dbReference type="Proteomes" id="UP000694892">
    <property type="component" value="Unassembled WGS sequence"/>
</dbReference>
<accession>A0A974GYX9</accession>
<gene>
    <name evidence="1" type="ORF">XELAEV_18004394mg</name>
</gene>
<proteinExistence type="predicted"/>
<evidence type="ECO:0000313" key="1">
    <source>
        <dbReference type="EMBL" id="OCT55746.1"/>
    </source>
</evidence>
<protein>
    <submittedName>
        <fullName evidence="1">Uncharacterized protein</fullName>
    </submittedName>
</protein>